<comment type="caution">
    <text evidence="1">The sequence shown here is derived from an EMBL/GenBank/DDBJ whole genome shotgun (WGS) entry which is preliminary data.</text>
</comment>
<reference evidence="1 2" key="1">
    <citation type="journal article" date="2020" name="Mol. Plant">
        <title>The Chromosome-Based Rubber Tree Genome Provides New Insights into Spurge Genome Evolution and Rubber Biosynthesis.</title>
        <authorList>
            <person name="Liu J."/>
            <person name="Shi C."/>
            <person name="Shi C.C."/>
            <person name="Li W."/>
            <person name="Zhang Q.J."/>
            <person name="Zhang Y."/>
            <person name="Li K."/>
            <person name="Lu H.F."/>
            <person name="Shi C."/>
            <person name="Zhu S.T."/>
            <person name="Xiao Z.Y."/>
            <person name="Nan H."/>
            <person name="Yue Y."/>
            <person name="Zhu X.G."/>
            <person name="Wu Y."/>
            <person name="Hong X.N."/>
            <person name="Fan G.Y."/>
            <person name="Tong Y."/>
            <person name="Zhang D."/>
            <person name="Mao C.L."/>
            <person name="Liu Y.L."/>
            <person name="Hao S.J."/>
            <person name="Liu W.Q."/>
            <person name="Lv M.Q."/>
            <person name="Zhang H.B."/>
            <person name="Liu Y."/>
            <person name="Hu-Tang G.R."/>
            <person name="Wang J.P."/>
            <person name="Wang J.H."/>
            <person name="Sun Y.H."/>
            <person name="Ni S.B."/>
            <person name="Chen W.B."/>
            <person name="Zhang X.C."/>
            <person name="Jiao Y.N."/>
            <person name="Eichler E.E."/>
            <person name="Li G.H."/>
            <person name="Liu X."/>
            <person name="Gao L.Z."/>
        </authorList>
    </citation>
    <scope>NUCLEOTIDE SEQUENCE [LARGE SCALE GENOMIC DNA]</scope>
    <source>
        <strain evidence="2">cv. GT1</strain>
        <tissue evidence="1">Leaf</tissue>
    </source>
</reference>
<accession>A0A6A6KUQ1</accession>
<dbReference type="EMBL" id="JAAGAX010000014">
    <property type="protein sequence ID" value="KAF2292711.1"/>
    <property type="molecule type" value="Genomic_DNA"/>
</dbReference>
<name>A0A6A6KUQ1_HEVBR</name>
<dbReference type="Proteomes" id="UP000467840">
    <property type="component" value="Chromosome 13"/>
</dbReference>
<proteinExistence type="predicted"/>
<protein>
    <submittedName>
        <fullName evidence="1">Uncharacterized protein</fullName>
    </submittedName>
</protein>
<keyword evidence="2" id="KW-1185">Reference proteome</keyword>
<evidence type="ECO:0000313" key="2">
    <source>
        <dbReference type="Proteomes" id="UP000467840"/>
    </source>
</evidence>
<dbReference type="AlphaFoldDB" id="A0A6A6KUQ1"/>
<gene>
    <name evidence="1" type="ORF">GH714_027210</name>
</gene>
<organism evidence="1 2">
    <name type="scientific">Hevea brasiliensis</name>
    <name type="common">Para rubber tree</name>
    <name type="synonym">Siphonia brasiliensis</name>
    <dbReference type="NCBI Taxonomy" id="3981"/>
    <lineage>
        <taxon>Eukaryota</taxon>
        <taxon>Viridiplantae</taxon>
        <taxon>Streptophyta</taxon>
        <taxon>Embryophyta</taxon>
        <taxon>Tracheophyta</taxon>
        <taxon>Spermatophyta</taxon>
        <taxon>Magnoliopsida</taxon>
        <taxon>eudicotyledons</taxon>
        <taxon>Gunneridae</taxon>
        <taxon>Pentapetalae</taxon>
        <taxon>rosids</taxon>
        <taxon>fabids</taxon>
        <taxon>Malpighiales</taxon>
        <taxon>Euphorbiaceae</taxon>
        <taxon>Crotonoideae</taxon>
        <taxon>Micrandreae</taxon>
        <taxon>Hevea</taxon>
    </lineage>
</organism>
<evidence type="ECO:0000313" key="1">
    <source>
        <dbReference type="EMBL" id="KAF2292711.1"/>
    </source>
</evidence>
<sequence>MHIHITNGSKCITFHGRDRHKESTLSLSARHKAQQLLSITRFAEKHENITGGEDTNITVEGIERERNPAGMPREIKVWEILLATKPDLPTPEKNSAGGIEEGLGEGKGLGEIKVLEEVIKVVLLGFEEIEEGILVNLGIEIGRRRVERPHLWYETWSWIQGLRDNTLQLLGSFLNLAFGTMQIPVVKRTSQENKELKMMKRNGAFRESVN</sequence>